<dbReference type="AlphaFoldDB" id="A0AAD9UBB0"/>
<keyword evidence="2" id="KW-1185">Reference proteome</keyword>
<dbReference type="InterPro" id="IPR038975">
    <property type="entry name" value="THNL"/>
</dbReference>
<gene>
    <name evidence="1" type="ORF">Ddye_011227</name>
</gene>
<dbReference type="Proteomes" id="UP001280121">
    <property type="component" value="Unassembled WGS sequence"/>
</dbReference>
<evidence type="ECO:0000313" key="1">
    <source>
        <dbReference type="EMBL" id="KAK2651371.1"/>
    </source>
</evidence>
<dbReference type="EMBL" id="JANJYI010000004">
    <property type="protein sequence ID" value="KAK2651371.1"/>
    <property type="molecule type" value="Genomic_DNA"/>
</dbReference>
<sequence>MLSSRVNKIKTRSDPSYLTKGSGRATILLPDGLLAGQSASFKINLCYPKCIIPCVLIKHSAIECAQICKDKCKSEPSFMDLYKDTHYFCNVGCVTSMCTNLSTEEDPAEEKLKGCVNSCSETCTKK</sequence>
<dbReference type="PANTHER" id="PTHR36312">
    <property type="entry name" value="THIONIN-LIKE PROTEIN 1"/>
    <property type="match status" value="1"/>
</dbReference>
<organism evidence="1 2">
    <name type="scientific">Dipteronia dyeriana</name>
    <dbReference type="NCBI Taxonomy" id="168575"/>
    <lineage>
        <taxon>Eukaryota</taxon>
        <taxon>Viridiplantae</taxon>
        <taxon>Streptophyta</taxon>
        <taxon>Embryophyta</taxon>
        <taxon>Tracheophyta</taxon>
        <taxon>Spermatophyta</taxon>
        <taxon>Magnoliopsida</taxon>
        <taxon>eudicotyledons</taxon>
        <taxon>Gunneridae</taxon>
        <taxon>Pentapetalae</taxon>
        <taxon>rosids</taxon>
        <taxon>malvids</taxon>
        <taxon>Sapindales</taxon>
        <taxon>Sapindaceae</taxon>
        <taxon>Hippocastanoideae</taxon>
        <taxon>Acereae</taxon>
        <taxon>Dipteronia</taxon>
    </lineage>
</organism>
<reference evidence="1" key="1">
    <citation type="journal article" date="2023" name="Plant J.">
        <title>Genome sequences and population genomics provide insights into the demographic history, inbreeding, and mutation load of two 'living fossil' tree species of Dipteronia.</title>
        <authorList>
            <person name="Feng Y."/>
            <person name="Comes H.P."/>
            <person name="Chen J."/>
            <person name="Zhu S."/>
            <person name="Lu R."/>
            <person name="Zhang X."/>
            <person name="Li P."/>
            <person name="Qiu J."/>
            <person name="Olsen K.M."/>
            <person name="Qiu Y."/>
        </authorList>
    </citation>
    <scope>NUCLEOTIDE SEQUENCE</scope>
    <source>
        <strain evidence="1">KIB01</strain>
    </source>
</reference>
<accession>A0AAD9UBB0</accession>
<comment type="caution">
    <text evidence="1">The sequence shown here is derived from an EMBL/GenBank/DDBJ whole genome shotgun (WGS) entry which is preliminary data.</text>
</comment>
<name>A0AAD9UBB0_9ROSI</name>
<proteinExistence type="predicted"/>
<dbReference type="PANTHER" id="PTHR36312:SF15">
    <property type="entry name" value="THIONIN-LIKE PROTEIN"/>
    <property type="match status" value="1"/>
</dbReference>
<protein>
    <submittedName>
        <fullName evidence="1">Uncharacterized protein</fullName>
    </submittedName>
</protein>
<evidence type="ECO:0000313" key="2">
    <source>
        <dbReference type="Proteomes" id="UP001280121"/>
    </source>
</evidence>